<proteinExistence type="predicted"/>
<reference evidence="1 2" key="1">
    <citation type="submission" date="2021-01" db="EMBL/GenBank/DDBJ databases">
        <title>Streptomyces acididurans sp. nov., isolated from a peat swamp forest soil.</title>
        <authorList>
            <person name="Chantavorakit T."/>
            <person name="Duangmal K."/>
        </authorList>
    </citation>
    <scope>NUCLEOTIDE SEQUENCE [LARGE SCALE GENOMIC DNA]</scope>
    <source>
        <strain evidence="1 2">KK5PA1</strain>
    </source>
</reference>
<dbReference type="Proteomes" id="UP000749040">
    <property type="component" value="Unassembled WGS sequence"/>
</dbReference>
<gene>
    <name evidence="1" type="ORF">ITX44_26495</name>
</gene>
<organism evidence="1 2">
    <name type="scientific">Actinacidiphila acididurans</name>
    <dbReference type="NCBI Taxonomy" id="2784346"/>
    <lineage>
        <taxon>Bacteria</taxon>
        <taxon>Bacillati</taxon>
        <taxon>Actinomycetota</taxon>
        <taxon>Actinomycetes</taxon>
        <taxon>Kitasatosporales</taxon>
        <taxon>Streptomycetaceae</taxon>
        <taxon>Actinacidiphila</taxon>
    </lineage>
</organism>
<accession>A0ABS2TXF7</accession>
<evidence type="ECO:0000313" key="2">
    <source>
        <dbReference type="Proteomes" id="UP000749040"/>
    </source>
</evidence>
<keyword evidence="2" id="KW-1185">Reference proteome</keyword>
<sequence length="107" mass="11849">MHTADGGSFACRDTDRERRLAAQLADMIPGAATLRVSLTHPEHAWPQPHARAWNAAGERIVLSRTTAMVAARWVTRVWPEADWTRPHVLDLTTAKLICGDGASRRGR</sequence>
<dbReference type="RefSeq" id="WP_205359899.1">
    <property type="nucleotide sequence ID" value="NZ_JADKYB010000015.1"/>
</dbReference>
<comment type="caution">
    <text evidence="1">The sequence shown here is derived from an EMBL/GenBank/DDBJ whole genome shotgun (WGS) entry which is preliminary data.</text>
</comment>
<evidence type="ECO:0000313" key="1">
    <source>
        <dbReference type="EMBL" id="MBM9508037.1"/>
    </source>
</evidence>
<name>A0ABS2TXF7_9ACTN</name>
<protein>
    <submittedName>
        <fullName evidence="1">Transcriptional regulator</fullName>
    </submittedName>
</protein>
<dbReference type="EMBL" id="JADKYB010000015">
    <property type="protein sequence ID" value="MBM9508037.1"/>
    <property type="molecule type" value="Genomic_DNA"/>
</dbReference>